<name>A0A1T3P2R4_9ACTN</name>
<dbReference type="STRING" id="159449.B4N89_22045"/>
<dbReference type="OrthoDB" id="3824493at2"/>
<organism evidence="3 4">
    <name type="scientific">Embleya scabrispora</name>
    <dbReference type="NCBI Taxonomy" id="159449"/>
    <lineage>
        <taxon>Bacteria</taxon>
        <taxon>Bacillati</taxon>
        <taxon>Actinomycetota</taxon>
        <taxon>Actinomycetes</taxon>
        <taxon>Kitasatosporales</taxon>
        <taxon>Streptomycetaceae</taxon>
        <taxon>Embleya</taxon>
    </lineage>
</organism>
<evidence type="ECO:0000256" key="2">
    <source>
        <dbReference type="SAM" id="Phobius"/>
    </source>
</evidence>
<dbReference type="Proteomes" id="UP000190037">
    <property type="component" value="Unassembled WGS sequence"/>
</dbReference>
<dbReference type="EMBL" id="MWQN01000001">
    <property type="protein sequence ID" value="OPC83261.1"/>
    <property type="molecule type" value="Genomic_DNA"/>
</dbReference>
<comment type="caution">
    <text evidence="3">The sequence shown here is derived from an EMBL/GenBank/DDBJ whole genome shotgun (WGS) entry which is preliminary data.</text>
</comment>
<dbReference type="AlphaFoldDB" id="A0A1T3P2R4"/>
<feature type="transmembrane region" description="Helical" evidence="2">
    <location>
        <begin position="216"/>
        <end position="235"/>
    </location>
</feature>
<evidence type="ECO:0000313" key="3">
    <source>
        <dbReference type="EMBL" id="OPC83261.1"/>
    </source>
</evidence>
<feature type="region of interest" description="Disordered" evidence="1">
    <location>
        <begin position="140"/>
        <end position="187"/>
    </location>
</feature>
<feature type="transmembrane region" description="Helical" evidence="2">
    <location>
        <begin position="241"/>
        <end position="259"/>
    </location>
</feature>
<keyword evidence="2" id="KW-0472">Membrane</keyword>
<sequence>MRGRGNGLDAESFKPLTDLDPEAADVMLDALRDAGVAAYVSTLEPREPDEEPEQIERLWVDAAATSRARAILRSLTEPSSPRARAKEPTAGPADIPSVEPPRAQSAEPASNDAEAPAERPGDDEVWAQIVASFDNEVADPVPRWPVAEDLGGERSGPEGPADGSFKVGLPAAAGPRDYSLAPPGPPVINELDEDPDEHFVPPPPPPLPKTDAATKIAWIALVGGPLYLLVSVLLGRAVGPWTSFAAFAAFTGGFVALVARMRRDRDEDDPDDGAVV</sequence>
<protein>
    <recommendedName>
        <fullName evidence="5">DUF308 domain-containing protein</fullName>
    </recommendedName>
</protein>
<gene>
    <name evidence="3" type="ORF">B4N89_22045</name>
</gene>
<keyword evidence="2" id="KW-0812">Transmembrane</keyword>
<feature type="region of interest" description="Disordered" evidence="1">
    <location>
        <begin position="71"/>
        <end position="121"/>
    </location>
</feature>
<keyword evidence="2" id="KW-1133">Transmembrane helix</keyword>
<reference evidence="3 4" key="1">
    <citation type="submission" date="2017-03" db="EMBL/GenBank/DDBJ databases">
        <title>Draft genome sequence of Streptomyces scabrisporus NF3, endophyte isolated from Amphipterygium adstringens.</title>
        <authorList>
            <person name="Vazquez M."/>
            <person name="Ceapa C.D."/>
            <person name="Rodriguez Luna D."/>
            <person name="Sanchez Esquivel S."/>
        </authorList>
    </citation>
    <scope>NUCLEOTIDE SEQUENCE [LARGE SCALE GENOMIC DNA]</scope>
    <source>
        <strain evidence="3 4">NF3</strain>
    </source>
</reference>
<dbReference type="RefSeq" id="WP_078977554.1">
    <property type="nucleotide sequence ID" value="NZ_MWQN01000001.1"/>
</dbReference>
<accession>A0A1T3P2R4</accession>
<proteinExistence type="predicted"/>
<evidence type="ECO:0008006" key="5">
    <source>
        <dbReference type="Google" id="ProtNLM"/>
    </source>
</evidence>
<evidence type="ECO:0000313" key="4">
    <source>
        <dbReference type="Proteomes" id="UP000190037"/>
    </source>
</evidence>
<evidence type="ECO:0000256" key="1">
    <source>
        <dbReference type="SAM" id="MobiDB-lite"/>
    </source>
</evidence>
<keyword evidence="4" id="KW-1185">Reference proteome</keyword>